<evidence type="ECO:0000313" key="2">
    <source>
        <dbReference type="Proteomes" id="UP001597472"/>
    </source>
</evidence>
<protein>
    <recommendedName>
        <fullName evidence="3">Tetratricopeptide repeat protein</fullName>
    </recommendedName>
</protein>
<keyword evidence="2" id="KW-1185">Reference proteome</keyword>
<gene>
    <name evidence="1" type="ORF">ACFSQP_11225</name>
</gene>
<dbReference type="Proteomes" id="UP001597472">
    <property type="component" value="Unassembled WGS sequence"/>
</dbReference>
<evidence type="ECO:0008006" key="3">
    <source>
        <dbReference type="Google" id="ProtNLM"/>
    </source>
</evidence>
<reference evidence="2" key="1">
    <citation type="journal article" date="2019" name="Int. J. Syst. Evol. Microbiol.">
        <title>The Global Catalogue of Microorganisms (GCM) 10K type strain sequencing project: providing services to taxonomists for standard genome sequencing and annotation.</title>
        <authorList>
            <consortium name="The Broad Institute Genomics Platform"/>
            <consortium name="The Broad Institute Genome Sequencing Center for Infectious Disease"/>
            <person name="Wu L."/>
            <person name="Ma J."/>
        </authorList>
    </citation>
    <scope>NUCLEOTIDE SEQUENCE [LARGE SCALE GENOMIC DNA]</scope>
    <source>
        <strain evidence="2">KCTC 42587</strain>
    </source>
</reference>
<evidence type="ECO:0000313" key="1">
    <source>
        <dbReference type="EMBL" id="MFD2552389.1"/>
    </source>
</evidence>
<comment type="caution">
    <text evidence="1">The sequence shown here is derived from an EMBL/GenBank/DDBJ whole genome shotgun (WGS) entry which is preliminary data.</text>
</comment>
<sequence length="1074" mass="125363">MEIKNFDIKTPNDFYKNLRPEYFSDSEIIYKVKLPKETLAYEIESISINQKQDQFESLARKLSERFIAPNLIPQVGPTGGGDGKTDTETYPVSESISSKWYIPENGWKKDENWAFAISSKEDWRGKLRSDIKSILSTKRGYTKIYFISNRKISSKKKKDVQDKFGKEFGVEIIILDGEWIIEKIINNDLVHLAVESLGMSNEYNDKECVQGVNDIERKKRIKELEANILSPNRYFEIDYQLIEDCLESATLSREIEESREIIDGKFLRALRLAKKLNNNNQLCRIYYQQAWTSLFWFNDFEAFVENFNQVKELVNSDSNINSIQLYHTLFTVIKPHEKEVSSLLKFEDEKNHLYDLLLTKSKDSNHRTAALTAKTLLKLSLIHDYFKEEKDCEIIFSDLNKILSSIEGHLSYPFDTVYKSIMVYGKLFPESKEYDCLIDELARINQNRNSELAASDVFIKRAINKYDAGLYNEAIFYLGKVIVKLSKEESEQTLIICLRVLSNCYRNLGLLWASNNCLLFASSMSLKTWFKEGYLNKKTYNIAMELAKNEVLLGRIPSLLSFCELIDVISRQVEIDTKKEMDNTLSFLDLSLASRLLNSKVNINEFKKIPNALEGVGLEFSADSILYVLGHTDEVINSVNDSKFKEKELDDFMSSIISQPIKKQLLYETDFLNEEEVTFKSKILGARIDVTFVKDKELFIIAESILAFLESFLATSFEGILPLTEEIKILLKENKSIEILDTIPQELSNEIILEVNKTNFFEFNFRDELWNRTLDFTAKILYGNFYIDDYKKMLKDLFEKEEIYQRVSLAFNHKAFVLDFYGEEPKIFFEDWYKKEKHKIYDDLRKEPINWIVKDFDIEVKDSSEDEINFKNTPHNKRKVHSVIDSPLWDIAKWRAFGFLIDRNQRLGLTILFEDFESAKKIFDGWRNSLGEIDEKEKIRISIIKGVNKDNPHWYRVHICSNIIEPKIDGEVSFFSSRFHELNATDSKNLDNLIQFYKKFNSYILYPAYINSEGQFTPDLTRGIEKKELIIKNAWEISLNEIDSVAIRTEDKILIPENVKNAPVLEVLKRKINS</sequence>
<organism evidence="1 2">
    <name type="scientific">Bizionia sediminis</name>
    <dbReference type="NCBI Taxonomy" id="1737064"/>
    <lineage>
        <taxon>Bacteria</taxon>
        <taxon>Pseudomonadati</taxon>
        <taxon>Bacteroidota</taxon>
        <taxon>Flavobacteriia</taxon>
        <taxon>Flavobacteriales</taxon>
        <taxon>Flavobacteriaceae</taxon>
        <taxon>Bizionia</taxon>
    </lineage>
</organism>
<dbReference type="EMBL" id="JBHULS010000005">
    <property type="protein sequence ID" value="MFD2552389.1"/>
    <property type="molecule type" value="Genomic_DNA"/>
</dbReference>
<accession>A0ABW5KU57</accession>
<name>A0ABW5KU57_9FLAO</name>
<proteinExistence type="predicted"/>
<dbReference type="RefSeq" id="WP_376894490.1">
    <property type="nucleotide sequence ID" value="NZ_JBHULS010000005.1"/>
</dbReference>